<name>A0A927MQQ6_9ACTN</name>
<dbReference type="Proteomes" id="UP000638648">
    <property type="component" value="Unassembled WGS sequence"/>
</dbReference>
<feature type="domain" description="Amidohydrolase 3" evidence="1">
    <location>
        <begin position="50"/>
        <end position="506"/>
    </location>
</feature>
<accession>A0A927MQQ6</accession>
<comment type="caution">
    <text evidence="2">The sequence shown here is derived from an EMBL/GenBank/DDBJ whole genome shotgun (WGS) entry which is preliminary data.</text>
</comment>
<dbReference type="EC" id="3.5.1.81" evidence="2"/>
<proteinExistence type="predicted"/>
<dbReference type="InterPro" id="IPR013108">
    <property type="entry name" value="Amidohydro_3"/>
</dbReference>
<dbReference type="InterPro" id="IPR032466">
    <property type="entry name" value="Metal_Hydrolase"/>
</dbReference>
<keyword evidence="3" id="KW-1185">Reference proteome</keyword>
<gene>
    <name evidence="2" type="ORF">HEB94_001449</name>
</gene>
<organism evidence="2 3">
    <name type="scientific">Actinopolymorpha pittospori</name>
    <dbReference type="NCBI Taxonomy" id="648752"/>
    <lineage>
        <taxon>Bacteria</taxon>
        <taxon>Bacillati</taxon>
        <taxon>Actinomycetota</taxon>
        <taxon>Actinomycetes</taxon>
        <taxon>Propionibacteriales</taxon>
        <taxon>Actinopolymorphaceae</taxon>
        <taxon>Actinopolymorpha</taxon>
    </lineage>
</organism>
<dbReference type="InterPro" id="IPR050378">
    <property type="entry name" value="Metallo-dep_Hydrolases_sf"/>
</dbReference>
<dbReference type="Gene3D" id="3.20.20.140">
    <property type="entry name" value="Metal-dependent hydrolases"/>
    <property type="match status" value="2"/>
</dbReference>
<keyword evidence="2" id="KW-0378">Hydrolase</keyword>
<dbReference type="Pfam" id="PF07969">
    <property type="entry name" value="Amidohydro_3"/>
    <property type="match status" value="1"/>
</dbReference>
<evidence type="ECO:0000313" key="2">
    <source>
        <dbReference type="EMBL" id="MBE1604601.1"/>
    </source>
</evidence>
<dbReference type="GO" id="GO:0047420">
    <property type="term" value="F:N-acyl-D-amino-acid deacylase activity"/>
    <property type="evidence" value="ECO:0007669"/>
    <property type="project" value="UniProtKB-EC"/>
</dbReference>
<dbReference type="AlphaFoldDB" id="A0A927MQQ6"/>
<sequence length="527" mass="55179">MSAQPSTPVTLLRGGTVVDPVDGEYRADVLLSGDRIAALGDSATSAPDAEVVDADGLLILPGGIDVHSHADARVFDDDVQLALLRSGVTSVVAGQDGVSFAPGDGTYARDYFGPLNGDHPSYRGGGVAALLKGYDQTTRINVGYLVPAGTVRYEVMGRDPRPATPTQLSAMVALVRAGLADGALGLSTGLDYVPGCFADAAELAALCEPVAAVGGVYVTHMRGYEESTPTGIAEVVEICRRSGAAGHISHFHARSDLVAQSLETARAEGVDLTWDAYPYFRSFTLLSMVLLPKDLIREGNAAAAAQLRDPERRAALVQALGRSGEETIGPRWAERMRIALAGSQAYAFVEGQTIADAAAARGEDPLDLALRMLAESELATTTVVEIPSMRDDEHLARQYALPGATCGSDGIFLGGAPHPRAYGCFARLLSQFVRVRQDLSWQDAAAITSGTAAARFGLPRHGRVASGAIADLALVDPATIADRADYDVPTRLSTGIERVFVRGSLVLDGGELTPALAGRPLLPEHAA</sequence>
<protein>
    <submittedName>
        <fullName evidence="2">N-acyl-D-amino-acid deacylase</fullName>
        <ecNumber evidence="2">3.5.1.81</ecNumber>
    </submittedName>
</protein>
<dbReference type="RefSeq" id="WP_192749107.1">
    <property type="nucleotide sequence ID" value="NZ_BAABJL010000143.1"/>
</dbReference>
<dbReference type="SUPFAM" id="SSF51556">
    <property type="entry name" value="Metallo-dependent hydrolases"/>
    <property type="match status" value="1"/>
</dbReference>
<reference evidence="2" key="1">
    <citation type="submission" date="2020-10" db="EMBL/GenBank/DDBJ databases">
        <title>Sequencing the genomes of 1000 actinobacteria strains.</title>
        <authorList>
            <person name="Klenk H.-P."/>
        </authorList>
    </citation>
    <scope>NUCLEOTIDE SEQUENCE</scope>
    <source>
        <strain evidence="2">DSM 45354</strain>
    </source>
</reference>
<dbReference type="PANTHER" id="PTHR11647">
    <property type="entry name" value="HYDRANTOINASE/DIHYDROPYRIMIDINASE FAMILY MEMBER"/>
    <property type="match status" value="1"/>
</dbReference>
<dbReference type="PANTHER" id="PTHR11647:SF1">
    <property type="entry name" value="COLLAPSIN RESPONSE MEDIATOR PROTEIN"/>
    <property type="match status" value="1"/>
</dbReference>
<dbReference type="SUPFAM" id="SSF51338">
    <property type="entry name" value="Composite domain of metallo-dependent hydrolases"/>
    <property type="match status" value="1"/>
</dbReference>
<dbReference type="EMBL" id="JADBEM010000001">
    <property type="protein sequence ID" value="MBE1604601.1"/>
    <property type="molecule type" value="Genomic_DNA"/>
</dbReference>
<evidence type="ECO:0000259" key="1">
    <source>
        <dbReference type="Pfam" id="PF07969"/>
    </source>
</evidence>
<dbReference type="InterPro" id="IPR011059">
    <property type="entry name" value="Metal-dep_hydrolase_composite"/>
</dbReference>
<evidence type="ECO:0000313" key="3">
    <source>
        <dbReference type="Proteomes" id="UP000638648"/>
    </source>
</evidence>